<dbReference type="FunCoup" id="G0MAQ5">
    <property type="interactions" value="158"/>
</dbReference>
<keyword evidence="3" id="KW-0964">Secreted</keyword>
<dbReference type="GO" id="GO:0090597">
    <property type="term" value="P:nematode male tail mating organ morphogenesis"/>
    <property type="evidence" value="ECO:0007669"/>
    <property type="project" value="EnsemblMetazoa"/>
</dbReference>
<dbReference type="eggNOG" id="KOG3638">
    <property type="taxonomic scope" value="Eukaryota"/>
</dbReference>
<dbReference type="EMBL" id="GL379788">
    <property type="protein sequence ID" value="EGT40497.1"/>
    <property type="molecule type" value="Genomic_DNA"/>
</dbReference>
<dbReference type="Proteomes" id="UP000008068">
    <property type="component" value="Unassembled WGS sequence"/>
</dbReference>
<dbReference type="Gene3D" id="2.170.16.10">
    <property type="entry name" value="Hedgehog/Intein (Hint) domain"/>
    <property type="match status" value="1"/>
</dbReference>
<sequence>MRSSLFVIVLLVFCYELAYASECGGSTIPYSLEVLPSGQPILGCARPTCFGWHPTGHQLPTTAKFFRIDQQSDGFLRDDPLAIHAFDAADPRIYSQQQATCEHEFQSLSCNPEDQWVGGISPVMNATTTKVIAYQCCTYPPLRASMDRGIATVAGGQIVVGGEVFENNKQYAFDYISNIEKKLDEEGDVFYEVNIRRFSCLDLQKVDRNIPDVLNAENIIRHVNGQRAVAHQAPNVAVQTPIEAGELVVPAGVVNGQEVIIEEIVAQQGFIQETTEVPPPPPPPQPQPGFQPQPFQPQPFQPQPFQPQVFQPVQQPVAVPAQPSGYLMGFAPPAGLQLYYCFPGDATVFSNGEQKRMDELKEGDWVQALTEDGMETISVPIKYWLHRDPSQEATFIRFSLDNGETFELTEKHLVYVAECKIKKHSVVNIYENPIPAEKVNIGDCFYIGHRNPVTNKMYQTVKVLGIDLVRKTGIYAPLTSVGNLLVNRIHTSCLSETDNHVLQDTFFTYFLRAKNSIMSFIWGVGDDSTQENLGYGANGVLELLDLVVPSKLI</sequence>
<gene>
    <name evidence="8" type="primary">Cbn-wrt-4</name>
    <name evidence="8" type="ORF">CAEBREN_00608</name>
</gene>
<keyword evidence="2" id="KW-0217">Developmental protein</keyword>
<evidence type="ECO:0000313" key="8">
    <source>
        <dbReference type="EMBL" id="EGT40497.1"/>
    </source>
</evidence>
<dbReference type="OMA" id="TAKFFRI"/>
<dbReference type="Pfam" id="PF01079">
    <property type="entry name" value="Hint"/>
    <property type="match status" value="1"/>
</dbReference>
<dbReference type="GO" id="GO:0016540">
    <property type="term" value="P:protein autoprocessing"/>
    <property type="evidence" value="ECO:0007669"/>
    <property type="project" value="InterPro"/>
</dbReference>
<dbReference type="HOGENOM" id="CLU_034413_0_0_1"/>
<evidence type="ECO:0000256" key="6">
    <source>
        <dbReference type="SAM" id="SignalP"/>
    </source>
</evidence>
<keyword evidence="9" id="KW-1185">Reference proteome</keyword>
<proteinExistence type="predicted"/>
<evidence type="ECO:0000259" key="7">
    <source>
        <dbReference type="SMART" id="SM00306"/>
    </source>
</evidence>
<dbReference type="PANTHER" id="PTHR46706:SF12">
    <property type="entry name" value="PROTEIN QUA-1-RELATED"/>
    <property type="match status" value="1"/>
</dbReference>
<evidence type="ECO:0000256" key="4">
    <source>
        <dbReference type="ARBA" id="ARBA00022729"/>
    </source>
</evidence>
<evidence type="ECO:0000256" key="5">
    <source>
        <dbReference type="SAM" id="MobiDB-lite"/>
    </source>
</evidence>
<dbReference type="CDD" id="cd00081">
    <property type="entry name" value="Hint"/>
    <property type="match status" value="1"/>
</dbReference>
<dbReference type="PANTHER" id="PTHR46706">
    <property type="entry name" value="PROTEIN QUA-1-RELATED"/>
    <property type="match status" value="1"/>
</dbReference>
<evidence type="ECO:0000256" key="1">
    <source>
        <dbReference type="ARBA" id="ARBA00004613"/>
    </source>
</evidence>
<feature type="region of interest" description="Disordered" evidence="5">
    <location>
        <begin position="273"/>
        <end position="306"/>
    </location>
</feature>
<feature type="chain" id="PRO_5003403025" evidence="6">
    <location>
        <begin position="21"/>
        <end position="553"/>
    </location>
</feature>
<feature type="compositionally biased region" description="Pro residues" evidence="5">
    <location>
        <begin position="277"/>
        <end position="305"/>
    </location>
</feature>
<organism evidence="9">
    <name type="scientific">Caenorhabditis brenneri</name>
    <name type="common">Nematode worm</name>
    <dbReference type="NCBI Taxonomy" id="135651"/>
    <lineage>
        <taxon>Eukaryota</taxon>
        <taxon>Metazoa</taxon>
        <taxon>Ecdysozoa</taxon>
        <taxon>Nematoda</taxon>
        <taxon>Chromadorea</taxon>
        <taxon>Rhabditida</taxon>
        <taxon>Rhabditina</taxon>
        <taxon>Rhabditomorpha</taxon>
        <taxon>Rhabditoidea</taxon>
        <taxon>Rhabditidae</taxon>
        <taxon>Peloderinae</taxon>
        <taxon>Caenorhabditis</taxon>
    </lineage>
</organism>
<feature type="domain" description="Hint" evidence="7">
    <location>
        <begin position="339"/>
        <end position="449"/>
    </location>
</feature>
<dbReference type="InterPro" id="IPR001767">
    <property type="entry name" value="Hedgehog_Hint"/>
</dbReference>
<dbReference type="GO" id="GO:0005576">
    <property type="term" value="C:extracellular region"/>
    <property type="evidence" value="ECO:0007669"/>
    <property type="project" value="UniProtKB-SubCell"/>
</dbReference>
<protein>
    <submittedName>
        <fullName evidence="8">CBN-WRT-4 protein</fullName>
    </submittedName>
</protein>
<dbReference type="AlphaFoldDB" id="G0MAQ5"/>
<dbReference type="InterPro" id="IPR036844">
    <property type="entry name" value="Hint_dom_sf"/>
</dbReference>
<feature type="signal peptide" evidence="6">
    <location>
        <begin position="1"/>
        <end position="20"/>
    </location>
</feature>
<dbReference type="InterPro" id="IPR003587">
    <property type="entry name" value="Hint_dom_N"/>
</dbReference>
<dbReference type="STRING" id="135651.G0MAQ5"/>
<reference evidence="9" key="1">
    <citation type="submission" date="2011-07" db="EMBL/GenBank/DDBJ databases">
        <authorList>
            <consortium name="Caenorhabditis brenneri Sequencing and Analysis Consortium"/>
            <person name="Wilson R.K."/>
        </authorList>
    </citation>
    <scope>NUCLEOTIDE SEQUENCE [LARGE SCALE GENOMIC DNA]</scope>
    <source>
        <strain evidence="9">PB2801</strain>
    </source>
</reference>
<evidence type="ECO:0000256" key="3">
    <source>
        <dbReference type="ARBA" id="ARBA00022525"/>
    </source>
</evidence>
<keyword evidence="4 6" id="KW-0732">Signal</keyword>
<dbReference type="InterPro" id="IPR052140">
    <property type="entry name" value="Dev_Signal_Hedgehog-like"/>
</dbReference>
<dbReference type="SUPFAM" id="SSF81995">
    <property type="entry name" value="beta-sandwich domain of Sec23/24"/>
    <property type="match status" value="1"/>
</dbReference>
<accession>G0MAQ5</accession>
<evidence type="ECO:0000256" key="2">
    <source>
        <dbReference type="ARBA" id="ARBA00022473"/>
    </source>
</evidence>
<dbReference type="InParanoid" id="G0MAQ5"/>
<dbReference type="SMART" id="SM00306">
    <property type="entry name" value="HintN"/>
    <property type="match status" value="1"/>
</dbReference>
<name>G0MAQ5_CAEBE</name>
<dbReference type="MEROPS" id="C46.007"/>
<dbReference type="SUPFAM" id="SSF51294">
    <property type="entry name" value="Hedgehog/intein (Hint) domain"/>
    <property type="match status" value="1"/>
</dbReference>
<comment type="subcellular location">
    <subcellularLocation>
        <location evidence="1">Secreted</location>
    </subcellularLocation>
</comment>
<evidence type="ECO:0000313" key="9">
    <source>
        <dbReference type="Proteomes" id="UP000008068"/>
    </source>
</evidence>
<dbReference type="OrthoDB" id="5212at2759"/>